<feature type="compositionally biased region" description="Basic and acidic residues" evidence="1">
    <location>
        <begin position="124"/>
        <end position="142"/>
    </location>
</feature>
<evidence type="ECO:0000313" key="3">
    <source>
        <dbReference type="EMBL" id="CAG8960747.1"/>
    </source>
</evidence>
<feature type="compositionally biased region" description="Basic residues" evidence="1">
    <location>
        <begin position="110"/>
        <end position="123"/>
    </location>
</feature>
<comment type="caution">
    <text evidence="3">The sequence shown here is derived from an EMBL/GenBank/DDBJ whole genome shotgun (WGS) entry which is preliminary data.</text>
</comment>
<feature type="transmembrane region" description="Helical" evidence="2">
    <location>
        <begin position="64"/>
        <end position="88"/>
    </location>
</feature>
<dbReference type="OrthoDB" id="10548186at2759"/>
<accession>A0A9N9LC51</accession>
<keyword evidence="2" id="KW-0812">Transmembrane</keyword>
<sequence>MAPLSLPSILTTRITSLLHSRNPHPLPLPTKTTKSLWSRVLHIRLTTPDPSIIPTTYGSINSSLAPGVIVGIVLGSVGGFLLLLWLLYTCLSLGRMGTTAYTEEVVVARPPRRKSHRGSRASRRVTETVEVRRDRTPVRIVRDPTPPPPRSPPRTPRRETIIVEERREERRAPSRAPSRRGSDEVVVIEEHSPPRRKKSHRSRDRDRDRGSRPPPEVESGFRTVDPSGFGGVVGGNRRSGSRRRYG</sequence>
<keyword evidence="4" id="KW-1185">Reference proteome</keyword>
<dbReference type="EMBL" id="CAJVRL010000103">
    <property type="protein sequence ID" value="CAG8960747.1"/>
    <property type="molecule type" value="Genomic_DNA"/>
</dbReference>
<keyword evidence="2" id="KW-0472">Membrane</keyword>
<proteinExistence type="predicted"/>
<feature type="compositionally biased region" description="Basic and acidic residues" evidence="1">
    <location>
        <begin position="180"/>
        <end position="193"/>
    </location>
</feature>
<organism evidence="3 4">
    <name type="scientific">Hymenoscyphus fraxineus</name>
    <dbReference type="NCBI Taxonomy" id="746836"/>
    <lineage>
        <taxon>Eukaryota</taxon>
        <taxon>Fungi</taxon>
        <taxon>Dikarya</taxon>
        <taxon>Ascomycota</taxon>
        <taxon>Pezizomycotina</taxon>
        <taxon>Leotiomycetes</taxon>
        <taxon>Helotiales</taxon>
        <taxon>Helotiaceae</taxon>
        <taxon>Hymenoscyphus</taxon>
    </lineage>
</organism>
<evidence type="ECO:0000256" key="2">
    <source>
        <dbReference type="SAM" id="Phobius"/>
    </source>
</evidence>
<feature type="compositionally biased region" description="Basic and acidic residues" evidence="1">
    <location>
        <begin position="156"/>
        <end position="172"/>
    </location>
</feature>
<dbReference type="Proteomes" id="UP000696280">
    <property type="component" value="Unassembled WGS sequence"/>
</dbReference>
<keyword evidence="2" id="KW-1133">Transmembrane helix</keyword>
<gene>
    <name evidence="3" type="ORF">HYFRA_00002283</name>
</gene>
<protein>
    <submittedName>
        <fullName evidence="3">Uncharacterized protein</fullName>
    </submittedName>
</protein>
<dbReference type="AlphaFoldDB" id="A0A9N9LC51"/>
<feature type="compositionally biased region" description="Pro residues" evidence="1">
    <location>
        <begin position="144"/>
        <end position="154"/>
    </location>
</feature>
<feature type="region of interest" description="Disordered" evidence="1">
    <location>
        <begin position="109"/>
        <end position="246"/>
    </location>
</feature>
<evidence type="ECO:0000313" key="4">
    <source>
        <dbReference type="Proteomes" id="UP000696280"/>
    </source>
</evidence>
<evidence type="ECO:0000256" key="1">
    <source>
        <dbReference type="SAM" id="MobiDB-lite"/>
    </source>
</evidence>
<name>A0A9N9LC51_9HELO</name>
<reference evidence="3" key="1">
    <citation type="submission" date="2021-07" db="EMBL/GenBank/DDBJ databases">
        <authorList>
            <person name="Durling M."/>
        </authorList>
    </citation>
    <scope>NUCLEOTIDE SEQUENCE</scope>
</reference>